<evidence type="ECO:0000313" key="2">
    <source>
        <dbReference type="EMBL" id="OOF70975.1"/>
    </source>
</evidence>
<evidence type="ECO:0000313" key="3">
    <source>
        <dbReference type="Proteomes" id="UP000188820"/>
    </source>
</evidence>
<dbReference type="Pfam" id="PF10818">
    <property type="entry name" value="SecM_small"/>
    <property type="match status" value="1"/>
</dbReference>
<name>A0ABX3L2W9_9PAST</name>
<dbReference type="InterPro" id="IPR020508">
    <property type="entry name" value="SecM_small"/>
</dbReference>
<proteinExistence type="predicted"/>
<dbReference type="RefSeq" id="WP_077462453.1">
    <property type="nucleotide sequence ID" value="NZ_MLAA01000005.1"/>
</dbReference>
<dbReference type="EMBL" id="MLAA01000005">
    <property type="protein sequence ID" value="OOF70975.1"/>
    <property type="molecule type" value="Genomic_DNA"/>
</dbReference>
<feature type="chain" id="PRO_5045107503" description="DUF2547 family protein" evidence="1">
    <location>
        <begin position="30"/>
        <end position="105"/>
    </location>
</feature>
<organism evidence="2 3">
    <name type="scientific">Rodentibacter caecimuris</name>
    <dbReference type="NCBI Taxonomy" id="1796644"/>
    <lineage>
        <taxon>Bacteria</taxon>
        <taxon>Pseudomonadati</taxon>
        <taxon>Pseudomonadota</taxon>
        <taxon>Gammaproteobacteria</taxon>
        <taxon>Pasteurellales</taxon>
        <taxon>Pasteurellaceae</taxon>
        <taxon>Rodentibacter</taxon>
    </lineage>
</organism>
<dbReference type="NCBIfam" id="NF038363">
    <property type="entry name" value="SecM_small"/>
    <property type="match status" value="1"/>
</dbReference>
<protein>
    <recommendedName>
        <fullName evidence="4">DUF2547 family protein</fullName>
    </recommendedName>
</protein>
<keyword evidence="1" id="KW-0732">Signal</keyword>
<accession>A0ABX3L2W9</accession>
<dbReference type="Proteomes" id="UP000188820">
    <property type="component" value="Unassembled WGS sequence"/>
</dbReference>
<evidence type="ECO:0008006" key="4">
    <source>
        <dbReference type="Google" id="ProtNLM"/>
    </source>
</evidence>
<evidence type="ECO:0000256" key="1">
    <source>
        <dbReference type="SAM" id="SignalP"/>
    </source>
</evidence>
<gene>
    <name evidence="2" type="ORF">BKG89_01655</name>
</gene>
<feature type="signal peptide" evidence="1">
    <location>
        <begin position="1"/>
        <end position="29"/>
    </location>
</feature>
<reference evidence="2 3" key="1">
    <citation type="submission" date="2016-10" db="EMBL/GenBank/DDBJ databases">
        <title>Rodentibacter gen. nov. and new species.</title>
        <authorList>
            <person name="Christensen H."/>
        </authorList>
    </citation>
    <scope>NUCLEOTIDE SEQUENCE [LARGE SCALE GENOMIC DNA]</scope>
    <source>
        <strain evidence="2 3">1998236014</strain>
    </source>
</reference>
<sequence length="105" mass="11991">MILRKGKHNFWSQLFISMIAIFALPNAQATEKASDLNNSNQQSLQQTQQFSQISLSVKNPLRQQVLSEQSQLSSIKLNEIRPHFFSRTIKNSAPIRAGPFFLVNF</sequence>
<comment type="caution">
    <text evidence="2">The sequence shown here is derived from an EMBL/GenBank/DDBJ whole genome shotgun (WGS) entry which is preliminary data.</text>
</comment>
<keyword evidence="3" id="KW-1185">Reference proteome</keyword>